<dbReference type="PANTHER" id="PTHR11926:SF1498">
    <property type="entry name" value="GLYCOSYLTRANSFERASE"/>
    <property type="match status" value="1"/>
</dbReference>
<accession>A0AAQ3L3J2</accession>
<evidence type="ECO:0000256" key="3">
    <source>
        <dbReference type="RuleBase" id="RU003718"/>
    </source>
</evidence>
<evidence type="ECO:0000256" key="1">
    <source>
        <dbReference type="ARBA" id="ARBA00009995"/>
    </source>
</evidence>
<organism evidence="5 6">
    <name type="scientific">Canna indica</name>
    <name type="common">Indian-shot</name>
    <dbReference type="NCBI Taxonomy" id="4628"/>
    <lineage>
        <taxon>Eukaryota</taxon>
        <taxon>Viridiplantae</taxon>
        <taxon>Streptophyta</taxon>
        <taxon>Embryophyta</taxon>
        <taxon>Tracheophyta</taxon>
        <taxon>Spermatophyta</taxon>
        <taxon>Magnoliopsida</taxon>
        <taxon>Liliopsida</taxon>
        <taxon>Zingiberales</taxon>
        <taxon>Cannaceae</taxon>
        <taxon>Canna</taxon>
    </lineage>
</organism>
<dbReference type="PANTHER" id="PTHR11926">
    <property type="entry name" value="GLUCOSYL/GLUCURONOSYL TRANSFERASES"/>
    <property type="match status" value="1"/>
</dbReference>
<name>A0AAQ3L3J2_9LILI</name>
<dbReference type="Gene3D" id="3.40.50.2000">
    <property type="entry name" value="Glycogen Phosphorylase B"/>
    <property type="match status" value="2"/>
</dbReference>
<keyword evidence="2 3" id="KW-0808">Transferase</keyword>
<keyword evidence="3" id="KW-0328">Glycosyltransferase</keyword>
<gene>
    <name evidence="5" type="ORF">Cni_G28741</name>
</gene>
<evidence type="ECO:0000313" key="6">
    <source>
        <dbReference type="Proteomes" id="UP001327560"/>
    </source>
</evidence>
<dbReference type="EC" id="2.4.1.-" evidence="4"/>
<dbReference type="InterPro" id="IPR035595">
    <property type="entry name" value="UDP_glycos_trans_CS"/>
</dbReference>
<dbReference type="EMBL" id="CP136898">
    <property type="protein sequence ID" value="WOL19939.1"/>
    <property type="molecule type" value="Genomic_DNA"/>
</dbReference>
<dbReference type="GO" id="GO:0080043">
    <property type="term" value="F:quercetin 3-O-glucosyltransferase activity"/>
    <property type="evidence" value="ECO:0007669"/>
    <property type="project" value="TreeGrafter"/>
</dbReference>
<dbReference type="SUPFAM" id="SSF53756">
    <property type="entry name" value="UDP-Glycosyltransferase/glycogen phosphorylase"/>
    <property type="match status" value="1"/>
</dbReference>
<evidence type="ECO:0000256" key="4">
    <source>
        <dbReference type="RuleBase" id="RU362057"/>
    </source>
</evidence>
<dbReference type="FunFam" id="3.40.50.2000:FF:000027">
    <property type="entry name" value="Glycosyltransferase"/>
    <property type="match status" value="1"/>
</dbReference>
<dbReference type="PROSITE" id="PS00375">
    <property type="entry name" value="UDPGT"/>
    <property type="match status" value="1"/>
</dbReference>
<protein>
    <recommendedName>
        <fullName evidence="4">Glycosyltransferase</fullName>
        <ecNumber evidence="4">2.4.1.-</ecNumber>
    </recommendedName>
</protein>
<evidence type="ECO:0000313" key="5">
    <source>
        <dbReference type="EMBL" id="WOL19939.1"/>
    </source>
</evidence>
<dbReference type="GO" id="GO:0080044">
    <property type="term" value="F:quercetin 7-O-glucosyltransferase activity"/>
    <property type="evidence" value="ECO:0007669"/>
    <property type="project" value="TreeGrafter"/>
</dbReference>
<proteinExistence type="inferred from homology"/>
<dbReference type="Pfam" id="PF00201">
    <property type="entry name" value="UDPGT"/>
    <property type="match status" value="1"/>
</dbReference>
<comment type="similarity">
    <text evidence="1 3">Belongs to the UDP-glycosyltransferase family.</text>
</comment>
<keyword evidence="6" id="KW-1185">Reference proteome</keyword>
<evidence type="ECO:0000256" key="2">
    <source>
        <dbReference type="ARBA" id="ARBA00022679"/>
    </source>
</evidence>
<reference evidence="5 6" key="1">
    <citation type="submission" date="2023-10" db="EMBL/GenBank/DDBJ databases">
        <title>Chromosome-scale genome assembly provides insights into flower coloration mechanisms of Canna indica.</title>
        <authorList>
            <person name="Li C."/>
        </authorList>
    </citation>
    <scope>NUCLEOTIDE SEQUENCE [LARGE SCALE GENOMIC DNA]</scope>
    <source>
        <tissue evidence="5">Flower</tissue>
    </source>
</reference>
<sequence>MPAETPIFPGNSRSIYKNSSITRAESFSNNNKMLSSPVAKPHVAIICFPAAGQINPMFEFAKLLHFHGFCITFINTDFRVLSNGGSSVAALAESSDCFRFESVPDGYSPSASDSFDVEELDSSVIRTCGEPIEQLVRKLCEPSPSSDALPPLTCVISNFLMTFSAGVEKLGIPRCKLPNKWIFGYPIDWIAGMKNIRLRDISSFIRTTTLDNIFIKQAIKRVRFALNSTGIILNTFEDVETEAINAIKTLIPQIYIVGPIFMHAPTPKDSIRLSLWEEDNNCKKWLNTQKKTAVIYVSFGSLTTLTRAQILEFAWGLADSGHPFLWIIRPNLLSGGDELPEEFIKETQGRSFFSSWCNQSEVLQHPSIGGFLTHCGWNSMLESICGGVPMICWPGFADQYTNCRYACGEWGIGIEIDEQVRREQVKELVVEVMEGERGQQMRKNATKWKELAEKATARGGTSIVDFERLMEDLNPEKVNMLSVES</sequence>
<dbReference type="Proteomes" id="UP001327560">
    <property type="component" value="Chromosome 9"/>
</dbReference>
<dbReference type="CDD" id="cd03784">
    <property type="entry name" value="GT1_Gtf-like"/>
    <property type="match status" value="1"/>
</dbReference>
<dbReference type="AlphaFoldDB" id="A0AAQ3L3J2"/>
<dbReference type="InterPro" id="IPR002213">
    <property type="entry name" value="UDP_glucos_trans"/>
</dbReference>